<protein>
    <recommendedName>
        <fullName evidence="3">WXG100 family type VII secretion target</fullName>
    </recommendedName>
</protein>
<sequence length="105" mass="10872">MADIYGVSGDASAMNTANVLTTGEDVCAYAKSLSTLLGDFDGVMTSLTSEQMSGYMSESAFNAYSNVKDSLEGYAQQINAVGLSIQSSANNMNAAAQQAGDNIYA</sequence>
<reference evidence="1 2" key="1">
    <citation type="submission" date="2017-10" db="EMBL/GenBank/DDBJ databases">
        <title>Resolving the taxonomy of Roseburia spp., Eubacterium rectale and Agathobacter spp. through phylogenomic analysis.</title>
        <authorList>
            <person name="Sheridan P.O."/>
            <person name="Walker A.W."/>
            <person name="Duncan S.H."/>
            <person name="Scott K.P."/>
            <person name="Toole P.W.O."/>
            <person name="Luis P."/>
            <person name="Flint H.J."/>
        </authorList>
    </citation>
    <scope>NUCLEOTIDE SEQUENCE [LARGE SCALE GENOMIC DNA]</scope>
    <source>
        <strain evidence="1 2">JK626</strain>
    </source>
</reference>
<evidence type="ECO:0000313" key="1">
    <source>
        <dbReference type="EMBL" id="PHU35698.1"/>
    </source>
</evidence>
<evidence type="ECO:0000313" key="2">
    <source>
        <dbReference type="Proteomes" id="UP000225889"/>
    </source>
</evidence>
<dbReference type="Gene3D" id="1.10.287.1060">
    <property type="entry name" value="ESAT-6-like"/>
    <property type="match status" value="1"/>
</dbReference>
<organism evidence="1 2">
    <name type="scientific">Pseudobutyrivibrio ruminis</name>
    <dbReference type="NCBI Taxonomy" id="46206"/>
    <lineage>
        <taxon>Bacteria</taxon>
        <taxon>Bacillati</taxon>
        <taxon>Bacillota</taxon>
        <taxon>Clostridia</taxon>
        <taxon>Lachnospirales</taxon>
        <taxon>Lachnospiraceae</taxon>
        <taxon>Pseudobutyrivibrio</taxon>
    </lineage>
</organism>
<dbReference type="Proteomes" id="UP000225889">
    <property type="component" value="Unassembled WGS sequence"/>
</dbReference>
<dbReference type="RefSeq" id="WP_099391469.1">
    <property type="nucleotide sequence ID" value="NZ_PDYF01000008.1"/>
</dbReference>
<accession>A0A2G3DXE4</accession>
<reference evidence="1 2" key="2">
    <citation type="submission" date="2017-10" db="EMBL/GenBank/DDBJ databases">
        <authorList>
            <person name="Banno H."/>
            <person name="Chua N.-H."/>
        </authorList>
    </citation>
    <scope>NUCLEOTIDE SEQUENCE [LARGE SCALE GENOMIC DNA]</scope>
    <source>
        <strain evidence="1 2">JK626</strain>
    </source>
</reference>
<proteinExistence type="predicted"/>
<dbReference type="AlphaFoldDB" id="A0A2G3DXE4"/>
<evidence type="ECO:0008006" key="3">
    <source>
        <dbReference type="Google" id="ProtNLM"/>
    </source>
</evidence>
<comment type="caution">
    <text evidence="1">The sequence shown here is derived from an EMBL/GenBank/DDBJ whole genome shotgun (WGS) entry which is preliminary data.</text>
</comment>
<dbReference type="EMBL" id="PDYF01000008">
    <property type="protein sequence ID" value="PHU35698.1"/>
    <property type="molecule type" value="Genomic_DNA"/>
</dbReference>
<name>A0A2G3DXE4_9FIRM</name>
<gene>
    <name evidence="1" type="ORF">CSX01_03600</name>
</gene>